<evidence type="ECO:0000313" key="1">
    <source>
        <dbReference type="EMBL" id="MBT1696179.1"/>
    </source>
</evidence>
<dbReference type="AlphaFoldDB" id="A0AAP2DLK5"/>
<dbReference type="Proteomes" id="UP001319200">
    <property type="component" value="Unassembled WGS sequence"/>
</dbReference>
<evidence type="ECO:0000313" key="2">
    <source>
        <dbReference type="Proteomes" id="UP001319200"/>
    </source>
</evidence>
<protein>
    <submittedName>
        <fullName evidence="1">Uncharacterized protein</fullName>
    </submittedName>
</protein>
<reference evidence="1 2" key="1">
    <citation type="submission" date="2021-05" db="EMBL/GenBank/DDBJ databases">
        <title>A Polyphasic approach of four new species of the genus Ohtaekwangia: Ohtaekwangia histidinii sp. nov., Ohtaekwangia cretensis sp. nov., Ohtaekwangia indiensis sp. nov., Ohtaekwangia reichenbachii sp. nov. from diverse environment.</title>
        <authorList>
            <person name="Octaviana S."/>
        </authorList>
    </citation>
    <scope>NUCLEOTIDE SEQUENCE [LARGE SCALE GENOMIC DNA]</scope>
    <source>
        <strain evidence="1 2">PWU4</strain>
    </source>
</reference>
<comment type="caution">
    <text evidence="1">The sequence shown here is derived from an EMBL/GenBank/DDBJ whole genome shotgun (WGS) entry which is preliminary data.</text>
</comment>
<dbReference type="EMBL" id="JAHESF010000003">
    <property type="protein sequence ID" value="MBT1696179.1"/>
    <property type="molecule type" value="Genomic_DNA"/>
</dbReference>
<name>A0AAP2DLK5_9BACT</name>
<dbReference type="RefSeq" id="WP_254161236.1">
    <property type="nucleotide sequence ID" value="NZ_JAHESF010000003.1"/>
</dbReference>
<organism evidence="1 2">
    <name type="scientific">Chryseosolibacter histidini</name>
    <dbReference type="NCBI Taxonomy" id="2782349"/>
    <lineage>
        <taxon>Bacteria</taxon>
        <taxon>Pseudomonadati</taxon>
        <taxon>Bacteroidota</taxon>
        <taxon>Cytophagia</taxon>
        <taxon>Cytophagales</taxon>
        <taxon>Chryseotaleaceae</taxon>
        <taxon>Chryseosolibacter</taxon>
    </lineage>
</organism>
<sequence>MSKITLTSVFSMLQLLAVGQTPLDVAESTIKVGALSEEVFYYGFAAGDELIFNFEEVKGKELKELEIIELPGTSKFMDYKAKRISNKILHINRTGIYKFRFANSALVGRICRFRLQRIPTHDSTKNFNTSVYWKTIHDTTYIPFEERYLAKSDTIATTMEQLAKVSSQNALNGNRNNNVVEYELPPGTTSWSYYIGVGNAGKAEYERAKNKFVNTAAAQLATISGYGAMAALALHGINTFVSLQGGADNVKYWFISDWNNVLAFKAGNQFMQYKQGDVVNDAAQMKNPLTGKIYLGLLNDNILQAIDVHVRITAIQVNQIWSTRTVNKVQVSSRQVAFLAN</sequence>
<proteinExistence type="predicted"/>
<accession>A0AAP2DLK5</accession>
<gene>
    <name evidence="1" type="ORF">KK083_04795</name>
</gene>
<keyword evidence="2" id="KW-1185">Reference proteome</keyword>